<dbReference type="PANTHER" id="PTHR21561">
    <property type="entry name" value="INO80 COMPLEX SUBUNIT B"/>
    <property type="match status" value="1"/>
</dbReference>
<comment type="caution">
    <text evidence="3">The sequence shown here is derived from an EMBL/GenBank/DDBJ whole genome shotgun (WGS) entry which is preliminary data.</text>
</comment>
<sequence>MSSRPRRSAATRANEVISVHARMADSPERNERSERTMSSRRSGRASGVSVSRDAPSSPGGDPHLSLTVKMPSNKLRQATRGGRGFQGGEIVQGKRNRGAKKSYVVDSSPDEDEEEEEEAEIEVEDDDDDDEMEEDAEGEDDMDVDAEGDIDMDLAPPPPTITVSKPSRSKPAPRASASKVVPDDDDDDDDDDDLSDPADSDAGDETMGFGDETMADEDAEGEEIEVAGQEGDEEDEEEEEEEEADSDDEGSQDESPDLTKMTKRQRARFEDEPQQYMKLSDEVQAKKVFTAEELSMRRQEMARRRRNLSEKRNEEVKMETINKLLKKQAPKVSRKAAGNGDAGDDSHKPNPAFVRWVSNKSGVRVAVTDEMLESPAGTIFGPAPKPVSRKLVEEV</sequence>
<feature type="compositionally biased region" description="Acidic residues" evidence="1">
    <location>
        <begin position="183"/>
        <end position="204"/>
    </location>
</feature>
<proteinExistence type="predicted"/>
<feature type="compositionally biased region" description="Acidic residues" evidence="1">
    <location>
        <begin position="108"/>
        <end position="152"/>
    </location>
</feature>
<dbReference type="InterPro" id="IPR029523">
    <property type="entry name" value="INO80B/Ies2"/>
</dbReference>
<accession>A0A9W9BJF3</accession>
<dbReference type="GO" id="GO:0031011">
    <property type="term" value="C:Ino80 complex"/>
    <property type="evidence" value="ECO:0007669"/>
    <property type="project" value="InterPro"/>
</dbReference>
<feature type="compositionally biased region" description="Low complexity" evidence="1">
    <location>
        <begin position="164"/>
        <end position="179"/>
    </location>
</feature>
<feature type="compositionally biased region" description="Basic residues" evidence="1">
    <location>
        <begin position="324"/>
        <end position="334"/>
    </location>
</feature>
<reference evidence="3" key="1">
    <citation type="submission" date="2022-10" db="EMBL/GenBank/DDBJ databases">
        <title>Tapping the CABI collections for fungal endophytes: first genome assemblies for Collariella, Neodidymelliopsis, Ascochyta clinopodiicola, Didymella pomorum, Didymosphaeria variabile, Neocosmospora piperis and Neocucurbitaria cava.</title>
        <authorList>
            <person name="Hill R."/>
        </authorList>
    </citation>
    <scope>NUCLEOTIDE SEQUENCE</scope>
    <source>
        <strain evidence="3">IMI 366586</strain>
    </source>
</reference>
<feature type="region of interest" description="Disordered" evidence="1">
    <location>
        <begin position="1"/>
        <end position="281"/>
    </location>
</feature>
<dbReference type="InterPro" id="IPR006880">
    <property type="entry name" value="INO80B_C"/>
</dbReference>
<organism evidence="3 4">
    <name type="scientific">Fusarium piperis</name>
    <dbReference type="NCBI Taxonomy" id="1435070"/>
    <lineage>
        <taxon>Eukaryota</taxon>
        <taxon>Fungi</taxon>
        <taxon>Dikarya</taxon>
        <taxon>Ascomycota</taxon>
        <taxon>Pezizomycotina</taxon>
        <taxon>Sordariomycetes</taxon>
        <taxon>Hypocreomycetidae</taxon>
        <taxon>Hypocreales</taxon>
        <taxon>Nectriaceae</taxon>
        <taxon>Fusarium</taxon>
        <taxon>Fusarium solani species complex</taxon>
    </lineage>
</organism>
<dbReference type="EMBL" id="JAPEUR010000297">
    <property type="protein sequence ID" value="KAJ4312275.1"/>
    <property type="molecule type" value="Genomic_DNA"/>
</dbReference>
<dbReference type="GO" id="GO:0006338">
    <property type="term" value="P:chromatin remodeling"/>
    <property type="evidence" value="ECO:0007669"/>
    <property type="project" value="InterPro"/>
</dbReference>
<name>A0A9W9BJF3_9HYPO</name>
<keyword evidence="4" id="KW-1185">Reference proteome</keyword>
<feature type="domain" description="INO80 complex subunit B-like conserved region" evidence="2">
    <location>
        <begin position="293"/>
        <end position="371"/>
    </location>
</feature>
<dbReference type="AlphaFoldDB" id="A0A9W9BJF3"/>
<dbReference type="Pfam" id="PF04795">
    <property type="entry name" value="PAPA-1"/>
    <property type="match status" value="1"/>
</dbReference>
<dbReference type="SMART" id="SM01406">
    <property type="entry name" value="PAPA-1"/>
    <property type="match status" value="1"/>
</dbReference>
<evidence type="ECO:0000313" key="3">
    <source>
        <dbReference type="EMBL" id="KAJ4312275.1"/>
    </source>
</evidence>
<dbReference type="PANTHER" id="PTHR21561:SF12">
    <property type="entry name" value="INO80 COMPLEX SUBUNIT B"/>
    <property type="match status" value="1"/>
</dbReference>
<feature type="compositionally biased region" description="Acidic residues" evidence="1">
    <location>
        <begin position="213"/>
        <end position="256"/>
    </location>
</feature>
<protein>
    <recommendedName>
        <fullName evidence="2">INO80 complex subunit B-like conserved region domain-containing protein</fullName>
    </recommendedName>
</protein>
<feature type="compositionally biased region" description="Basic and acidic residues" evidence="1">
    <location>
        <begin position="22"/>
        <end position="37"/>
    </location>
</feature>
<gene>
    <name evidence="3" type="ORF">N0V84_010007</name>
</gene>
<feature type="region of interest" description="Disordered" evidence="1">
    <location>
        <begin position="375"/>
        <end position="395"/>
    </location>
</feature>
<feature type="region of interest" description="Disordered" evidence="1">
    <location>
        <begin position="324"/>
        <end position="353"/>
    </location>
</feature>
<dbReference type="OrthoDB" id="2021186at2759"/>
<evidence type="ECO:0000256" key="1">
    <source>
        <dbReference type="SAM" id="MobiDB-lite"/>
    </source>
</evidence>
<dbReference type="Proteomes" id="UP001140502">
    <property type="component" value="Unassembled WGS sequence"/>
</dbReference>
<evidence type="ECO:0000259" key="2">
    <source>
        <dbReference type="SMART" id="SM01406"/>
    </source>
</evidence>
<evidence type="ECO:0000313" key="4">
    <source>
        <dbReference type="Proteomes" id="UP001140502"/>
    </source>
</evidence>